<dbReference type="GeneID" id="39875805"/>
<dbReference type="AlphaFoldDB" id="A0A2H6KGB8"/>
<feature type="compositionally biased region" description="Low complexity" evidence="1">
    <location>
        <begin position="419"/>
        <end position="430"/>
    </location>
</feature>
<sequence length="660" mass="72669">MLRGVGESERYTECEVTEALEAVVAMDRDLKKDLRIVRDKIKEGIKRIIEDLEVDSLDEKVKSDLQSLKERISDLSQQVTGDGTNQDLVNDAFAALKSARQKFGADTQRITDETNKLEQNFKDHIQSELENKVTEVDSAIGNLGGNFKVRDPKKFKTIFEHIKTKVGEIKGEPGKQSGGRWHNSTGLSAVVDKVKHLAGLFRGQSQFEHKVQGWVENNILKRDPIKSFIEKYVSENHGKFHGNYGMKKNNDAVYTDLNNQITIVFKQQLTSEATAAGVVVEQRMRDADNTPTVRGYVEALKEGCDNFVKGFGEKLKVKYIDQFENECEKLVTAIVKGINDAVKDKSHGSQSPDTDYLKPAVQGALIHLLVMARHTAVELGSFALGDERHRRPPIRNIADNVDSALYVAKDLDRQLTQATKTPKPGTVPPGQSESPAQAVDRTLEAVRDFVEKELGGKFTEVKKPLSDEVEKLGPAVTQFNSAAELQIKDAAKTAIEKAANQIEMESGSKNQVSVEQNMNTFHGAHQNIVNNLQEDLNKEVNKYIGEDDPPTGGQGVTAEKVIITAANFGNYDKHVKQGKINALTPGGTLQGTAEADEGHLQVAIGKIKTLGLAALENTIGDQAGKITDTTFTGPFETINNELEAIRKLFEKGCRSLPEGV</sequence>
<dbReference type="Proteomes" id="UP000236319">
    <property type="component" value="Unassembled WGS sequence"/>
</dbReference>
<keyword evidence="3" id="KW-1185">Reference proteome</keyword>
<feature type="region of interest" description="Disordered" evidence="1">
    <location>
        <begin position="417"/>
        <end position="438"/>
    </location>
</feature>
<comment type="caution">
    <text evidence="2">The sequence shown here is derived from an EMBL/GenBank/DDBJ whole genome shotgun (WGS) entry which is preliminary data.</text>
</comment>
<dbReference type="EMBL" id="BDSA01000004">
    <property type="protein sequence ID" value="GBE62035.1"/>
    <property type="molecule type" value="Genomic_DNA"/>
</dbReference>
<organism evidence="2 3">
    <name type="scientific">Babesia ovata</name>
    <dbReference type="NCBI Taxonomy" id="189622"/>
    <lineage>
        <taxon>Eukaryota</taxon>
        <taxon>Sar</taxon>
        <taxon>Alveolata</taxon>
        <taxon>Apicomplexa</taxon>
        <taxon>Aconoidasida</taxon>
        <taxon>Piroplasmida</taxon>
        <taxon>Babesiidae</taxon>
        <taxon>Babesia</taxon>
    </lineage>
</organism>
<reference evidence="2 3" key="1">
    <citation type="journal article" date="2017" name="BMC Genomics">
        <title>Whole-genome assembly of Babesia ovata and comparative genomics between closely related pathogens.</title>
        <authorList>
            <person name="Yamagishi J."/>
            <person name="Asada M."/>
            <person name="Hakimi H."/>
            <person name="Tanaka T.Q."/>
            <person name="Sugimoto C."/>
            <person name="Kawazu S."/>
        </authorList>
    </citation>
    <scope>NUCLEOTIDE SEQUENCE [LARGE SCALE GENOMIC DNA]</scope>
    <source>
        <strain evidence="2 3">Miyake</strain>
    </source>
</reference>
<dbReference type="RefSeq" id="XP_028868278.1">
    <property type="nucleotide sequence ID" value="XM_029012445.1"/>
</dbReference>
<evidence type="ECO:0000313" key="2">
    <source>
        <dbReference type="EMBL" id="GBE62035.1"/>
    </source>
</evidence>
<name>A0A2H6KGB8_9APIC</name>
<dbReference type="VEuPathDB" id="PiroplasmaDB:BOVATA_035280"/>
<dbReference type="OrthoDB" id="425925at2759"/>
<proteinExistence type="predicted"/>
<accession>A0A2H6KGB8</accession>
<evidence type="ECO:0000256" key="1">
    <source>
        <dbReference type="SAM" id="MobiDB-lite"/>
    </source>
</evidence>
<evidence type="ECO:0000313" key="3">
    <source>
        <dbReference type="Proteomes" id="UP000236319"/>
    </source>
</evidence>
<gene>
    <name evidence="2" type="ORF">BOVATA_035280</name>
</gene>
<protein>
    <submittedName>
        <fullName evidence="2">Extracellular matrix-binding ebh, putative</fullName>
    </submittedName>
</protein>